<protein>
    <submittedName>
        <fullName evidence="2">Putative phage protein p19</fullName>
    </submittedName>
</protein>
<feature type="region of interest" description="Disordered" evidence="1">
    <location>
        <begin position="1"/>
        <end position="90"/>
    </location>
</feature>
<evidence type="ECO:0000313" key="2">
    <source>
        <dbReference type="EMBL" id="CCA79414.1"/>
    </source>
</evidence>
<evidence type="ECO:0000256" key="1">
    <source>
        <dbReference type="SAM" id="MobiDB-lite"/>
    </source>
</evidence>
<feature type="compositionally biased region" description="Low complexity" evidence="1">
    <location>
        <begin position="1"/>
        <end position="50"/>
    </location>
</feature>
<name>G2ZK51_9RALS</name>
<reference evidence="2" key="1">
    <citation type="journal article" date="2011" name="PLoS ONE">
        <title>Ralstonia syzygii, the Blood Disease Bacterium and some Asian R. solanacearum strains form a single genomic species despite divergent lifestyles.</title>
        <authorList>
            <person name="Remenant B."/>
            <person name="de Cambiaire J.C."/>
            <person name="Cellier G."/>
            <person name="Jacobs J.M."/>
            <person name="Mangenot S."/>
            <person name="Barbe V."/>
            <person name="Lajus A."/>
            <person name="Vallenet D."/>
            <person name="Medigue C."/>
            <person name="Fegan M."/>
            <person name="Allen C."/>
            <person name="Prior P."/>
        </authorList>
    </citation>
    <scope>NUCLEOTIDE SEQUENCE</scope>
    <source>
        <strain evidence="2">R229</strain>
    </source>
</reference>
<proteinExistence type="predicted"/>
<dbReference type="EMBL" id="FR854062">
    <property type="protein sequence ID" value="CCA79414.1"/>
    <property type="molecule type" value="Genomic_DNA"/>
</dbReference>
<gene>
    <name evidence="2" type="ORF">BDB_60021</name>
</gene>
<sequence length="226" mass="23897">MTTETLMTEATAATTTEGQPASQPTEATATAAAQPGQQQQATEGQNTEGQNTEGKPAEGANTESEQAKPQGAPEKYEFKAAEGQPEFDPQVIDQFSEVAKELNLPQDAAQKVLDKMAPALAARQAEVLETARNQWADEAKADKEFGGDKLNENLAIAKKALDQFGTPELRTLLNESGLGNHPEVLRVFYRAGKAISEDAIVSGGAGTKGSQGPRDLAAALYPNQQS</sequence>
<organism evidence="2">
    <name type="scientific">blood disease bacterium R229</name>
    <dbReference type="NCBI Taxonomy" id="741978"/>
    <lineage>
        <taxon>Bacteria</taxon>
        <taxon>Pseudomonadati</taxon>
        <taxon>Pseudomonadota</taxon>
        <taxon>Betaproteobacteria</taxon>
        <taxon>Burkholderiales</taxon>
        <taxon>Burkholderiaceae</taxon>
        <taxon>Ralstonia</taxon>
        <taxon>Ralstonia solanacearum species complex</taxon>
    </lineage>
</organism>
<reference evidence="2" key="2">
    <citation type="submission" date="2011-04" db="EMBL/GenBank/DDBJ databases">
        <authorList>
            <person name="Genoscope - CEA"/>
        </authorList>
    </citation>
    <scope>NUCLEOTIDE SEQUENCE</scope>
    <source>
        <strain evidence="2">R229</strain>
    </source>
</reference>
<accession>G2ZK51</accession>
<dbReference type="AlphaFoldDB" id="G2ZK51"/>